<keyword evidence="1" id="KW-1133">Transmembrane helix</keyword>
<reference evidence="2 3" key="1">
    <citation type="submission" date="2020-09" db="EMBL/GenBank/DDBJ databases">
        <title>De no assembly of potato wild relative species, Solanum commersonii.</title>
        <authorList>
            <person name="Cho K."/>
        </authorList>
    </citation>
    <scope>NUCLEOTIDE SEQUENCE [LARGE SCALE GENOMIC DNA]</scope>
    <source>
        <strain evidence="2">LZ3.2</strain>
        <tissue evidence="2">Leaf</tissue>
    </source>
</reference>
<proteinExistence type="predicted"/>
<protein>
    <submittedName>
        <fullName evidence="2">Uncharacterized protein</fullName>
    </submittedName>
</protein>
<feature type="transmembrane region" description="Helical" evidence="1">
    <location>
        <begin position="58"/>
        <end position="79"/>
    </location>
</feature>
<keyword evidence="1" id="KW-0812">Transmembrane</keyword>
<dbReference type="AlphaFoldDB" id="A0A9J6B5Z8"/>
<comment type="caution">
    <text evidence="2">The sequence shown here is derived from an EMBL/GenBank/DDBJ whole genome shotgun (WGS) entry which is preliminary data.</text>
</comment>
<evidence type="ECO:0000256" key="1">
    <source>
        <dbReference type="SAM" id="Phobius"/>
    </source>
</evidence>
<gene>
    <name evidence="2" type="ORF">H5410_003564</name>
</gene>
<evidence type="ECO:0000313" key="3">
    <source>
        <dbReference type="Proteomes" id="UP000824120"/>
    </source>
</evidence>
<sequence>MILKSNGYKELNLDLSKGTTMEKTYFQLGEDEIPLSSKISAGRSLGEVSRSHRMTRRLTLLLPHCRFVLAFNIFTFWTIGRYGTASQNYLAKHRCSFHRLFDPLPSGLRVLEQRVESVPLAIRQVCLA</sequence>
<keyword evidence="3" id="KW-1185">Reference proteome</keyword>
<keyword evidence="1" id="KW-0472">Membrane</keyword>
<dbReference type="EMBL" id="JACXVP010000001">
    <property type="protein sequence ID" value="KAG5631847.1"/>
    <property type="molecule type" value="Genomic_DNA"/>
</dbReference>
<accession>A0A9J6B5Z8</accession>
<name>A0A9J6B5Z8_SOLCO</name>
<dbReference type="Proteomes" id="UP000824120">
    <property type="component" value="Chromosome 1"/>
</dbReference>
<evidence type="ECO:0000313" key="2">
    <source>
        <dbReference type="EMBL" id="KAG5631847.1"/>
    </source>
</evidence>
<organism evidence="2 3">
    <name type="scientific">Solanum commersonii</name>
    <name type="common">Commerson's wild potato</name>
    <name type="synonym">Commerson's nightshade</name>
    <dbReference type="NCBI Taxonomy" id="4109"/>
    <lineage>
        <taxon>Eukaryota</taxon>
        <taxon>Viridiplantae</taxon>
        <taxon>Streptophyta</taxon>
        <taxon>Embryophyta</taxon>
        <taxon>Tracheophyta</taxon>
        <taxon>Spermatophyta</taxon>
        <taxon>Magnoliopsida</taxon>
        <taxon>eudicotyledons</taxon>
        <taxon>Gunneridae</taxon>
        <taxon>Pentapetalae</taxon>
        <taxon>asterids</taxon>
        <taxon>lamiids</taxon>
        <taxon>Solanales</taxon>
        <taxon>Solanaceae</taxon>
        <taxon>Solanoideae</taxon>
        <taxon>Solaneae</taxon>
        <taxon>Solanum</taxon>
    </lineage>
</organism>